<sequence>MASALSPLGSEPSAVPDLDRDFAWAREELSSAARRLTHVQEWLAHGTQTFQEESRALRSELSELRAQRINDSETIESLRRENEALNRRVDPLTNAAVAKLRRTRQTLRDLLEETEVALKDITQISPNKIYGRDTEEPDLSFPPAGSTPEGHGRYATAARDSGSISPRFEQIPDMPSEDMLGLSGVRMGKKRPTSGTKLPMRQEGSRVIADPPKSGSEDTADKKEKGKGRATSVTATPPRAITPVCVHPSPHELSQEVTPKVDAPVIPVRGPSSGRSTSAASTRPGSSSRTHYEADTKDSTTSPSESVSGFSAAVMSQPETTGSARKIKRRFVQWTKPPAACKRPFGALSVEDLRIYLHLGFDTITELTRLPLVKEHRMRVMVDGKRAFLYEPFILETPSSSYLIDWGTDDTNRETERYILGEDEAATENWFYIGALRWKRTQLRDVWKTLVPKAKHQLTVKLRDRCPEGPGVADLAEMLNTQQLKQLIFHLDADQHIDSSCAFAEELTERMQMRRGPGSP</sequence>
<dbReference type="EMBL" id="KB469297">
    <property type="protein sequence ID" value="EPQ59101.1"/>
    <property type="molecule type" value="Genomic_DNA"/>
</dbReference>
<dbReference type="AlphaFoldDB" id="S7QH31"/>
<dbReference type="HOGENOM" id="CLU_523791_0_0_1"/>
<protein>
    <submittedName>
        <fullName evidence="3">Uncharacterized protein</fullName>
    </submittedName>
</protein>
<dbReference type="eggNOG" id="ENOG502R2KH">
    <property type="taxonomic scope" value="Eukaryota"/>
</dbReference>
<evidence type="ECO:0000313" key="4">
    <source>
        <dbReference type="Proteomes" id="UP000030669"/>
    </source>
</evidence>
<reference evidence="3 4" key="1">
    <citation type="journal article" date="2012" name="Science">
        <title>The Paleozoic origin of enzymatic lignin decomposition reconstructed from 31 fungal genomes.</title>
        <authorList>
            <person name="Floudas D."/>
            <person name="Binder M."/>
            <person name="Riley R."/>
            <person name="Barry K."/>
            <person name="Blanchette R.A."/>
            <person name="Henrissat B."/>
            <person name="Martinez A.T."/>
            <person name="Otillar R."/>
            <person name="Spatafora J.W."/>
            <person name="Yadav J.S."/>
            <person name="Aerts A."/>
            <person name="Benoit I."/>
            <person name="Boyd A."/>
            <person name="Carlson A."/>
            <person name="Copeland A."/>
            <person name="Coutinho P.M."/>
            <person name="de Vries R.P."/>
            <person name="Ferreira P."/>
            <person name="Findley K."/>
            <person name="Foster B."/>
            <person name="Gaskell J."/>
            <person name="Glotzer D."/>
            <person name="Gorecki P."/>
            <person name="Heitman J."/>
            <person name="Hesse C."/>
            <person name="Hori C."/>
            <person name="Igarashi K."/>
            <person name="Jurgens J.A."/>
            <person name="Kallen N."/>
            <person name="Kersten P."/>
            <person name="Kohler A."/>
            <person name="Kuees U."/>
            <person name="Kumar T.K.A."/>
            <person name="Kuo A."/>
            <person name="LaButti K."/>
            <person name="Larrondo L.F."/>
            <person name="Lindquist E."/>
            <person name="Ling A."/>
            <person name="Lombard V."/>
            <person name="Lucas S."/>
            <person name="Lundell T."/>
            <person name="Martin R."/>
            <person name="McLaughlin D.J."/>
            <person name="Morgenstern I."/>
            <person name="Morin E."/>
            <person name="Murat C."/>
            <person name="Nagy L.G."/>
            <person name="Nolan M."/>
            <person name="Ohm R.A."/>
            <person name="Patyshakuliyeva A."/>
            <person name="Rokas A."/>
            <person name="Ruiz-Duenas F.J."/>
            <person name="Sabat G."/>
            <person name="Salamov A."/>
            <person name="Samejima M."/>
            <person name="Schmutz J."/>
            <person name="Slot J.C."/>
            <person name="St John F."/>
            <person name="Stenlid J."/>
            <person name="Sun H."/>
            <person name="Sun S."/>
            <person name="Syed K."/>
            <person name="Tsang A."/>
            <person name="Wiebenga A."/>
            <person name="Young D."/>
            <person name="Pisabarro A."/>
            <person name="Eastwood D.C."/>
            <person name="Martin F."/>
            <person name="Cullen D."/>
            <person name="Grigoriev I.V."/>
            <person name="Hibbett D.S."/>
        </authorList>
    </citation>
    <scope>NUCLEOTIDE SEQUENCE [LARGE SCALE GENOMIC DNA]</scope>
    <source>
        <strain evidence="3 4">ATCC 11539</strain>
    </source>
</reference>
<feature type="region of interest" description="Disordered" evidence="2">
    <location>
        <begin position="129"/>
        <end position="322"/>
    </location>
</feature>
<evidence type="ECO:0000256" key="2">
    <source>
        <dbReference type="SAM" id="MobiDB-lite"/>
    </source>
</evidence>
<feature type="compositionally biased region" description="Low complexity" evidence="2">
    <location>
        <begin position="270"/>
        <end position="284"/>
    </location>
</feature>
<name>S7QH31_GLOTA</name>
<keyword evidence="1" id="KW-0175">Coiled coil</keyword>
<feature type="compositionally biased region" description="Polar residues" evidence="2">
    <location>
        <begin position="299"/>
        <end position="309"/>
    </location>
</feature>
<proteinExistence type="predicted"/>
<organism evidence="3 4">
    <name type="scientific">Gloeophyllum trabeum (strain ATCC 11539 / FP-39264 / Madison 617)</name>
    <name type="common">Brown rot fungus</name>
    <dbReference type="NCBI Taxonomy" id="670483"/>
    <lineage>
        <taxon>Eukaryota</taxon>
        <taxon>Fungi</taxon>
        <taxon>Dikarya</taxon>
        <taxon>Basidiomycota</taxon>
        <taxon>Agaricomycotina</taxon>
        <taxon>Agaricomycetes</taxon>
        <taxon>Gloeophyllales</taxon>
        <taxon>Gloeophyllaceae</taxon>
        <taxon>Gloeophyllum</taxon>
    </lineage>
</organism>
<accession>S7QH31</accession>
<evidence type="ECO:0000313" key="3">
    <source>
        <dbReference type="EMBL" id="EPQ59101.1"/>
    </source>
</evidence>
<dbReference type="OrthoDB" id="2985494at2759"/>
<feature type="compositionally biased region" description="Basic and acidic residues" evidence="2">
    <location>
        <begin position="215"/>
        <end position="224"/>
    </location>
</feature>
<dbReference type="OMA" id="ARCEAPR"/>
<dbReference type="RefSeq" id="XP_007862179.1">
    <property type="nucleotide sequence ID" value="XM_007863988.1"/>
</dbReference>
<evidence type="ECO:0000256" key="1">
    <source>
        <dbReference type="SAM" id="Coils"/>
    </source>
</evidence>
<gene>
    <name evidence="3" type="ORF">GLOTRDRAFT_136063</name>
</gene>
<dbReference type="GeneID" id="19303461"/>
<feature type="coiled-coil region" evidence="1">
    <location>
        <begin position="47"/>
        <end position="117"/>
    </location>
</feature>
<dbReference type="KEGG" id="gtr:GLOTRDRAFT_136063"/>
<dbReference type="Proteomes" id="UP000030669">
    <property type="component" value="Unassembled WGS sequence"/>
</dbReference>
<keyword evidence="4" id="KW-1185">Reference proteome</keyword>